<sequence length="96" mass="9934">MVLQIPFYPSLFQSCKAFSLLKLQLFPMTYVSASASQNVVGSSTAEADPEGNSLGDHSQLEANAPDNSSSEPSEPVGDPPDNTGAALVSVSSSKVS</sequence>
<reference evidence="2 3" key="1">
    <citation type="journal article" date="2024" name="G3 (Bethesda)">
        <title>Genome assembly of Hibiscus sabdariffa L. provides insights into metabolisms of medicinal natural products.</title>
        <authorList>
            <person name="Kim T."/>
        </authorList>
    </citation>
    <scope>NUCLEOTIDE SEQUENCE [LARGE SCALE GENOMIC DNA]</scope>
    <source>
        <strain evidence="2">TK-2024</strain>
        <tissue evidence="2">Old leaves</tissue>
    </source>
</reference>
<gene>
    <name evidence="2" type="ORF">V6N11_058309</name>
</gene>
<protein>
    <submittedName>
        <fullName evidence="2">Uncharacterized protein</fullName>
    </submittedName>
</protein>
<evidence type="ECO:0000313" key="3">
    <source>
        <dbReference type="Proteomes" id="UP001396334"/>
    </source>
</evidence>
<evidence type="ECO:0000313" key="2">
    <source>
        <dbReference type="EMBL" id="KAK9044408.1"/>
    </source>
</evidence>
<feature type="region of interest" description="Disordered" evidence="1">
    <location>
        <begin position="37"/>
        <end position="96"/>
    </location>
</feature>
<comment type="caution">
    <text evidence="2">The sequence shown here is derived from an EMBL/GenBank/DDBJ whole genome shotgun (WGS) entry which is preliminary data.</text>
</comment>
<organism evidence="2 3">
    <name type="scientific">Hibiscus sabdariffa</name>
    <name type="common">roselle</name>
    <dbReference type="NCBI Taxonomy" id="183260"/>
    <lineage>
        <taxon>Eukaryota</taxon>
        <taxon>Viridiplantae</taxon>
        <taxon>Streptophyta</taxon>
        <taxon>Embryophyta</taxon>
        <taxon>Tracheophyta</taxon>
        <taxon>Spermatophyta</taxon>
        <taxon>Magnoliopsida</taxon>
        <taxon>eudicotyledons</taxon>
        <taxon>Gunneridae</taxon>
        <taxon>Pentapetalae</taxon>
        <taxon>rosids</taxon>
        <taxon>malvids</taxon>
        <taxon>Malvales</taxon>
        <taxon>Malvaceae</taxon>
        <taxon>Malvoideae</taxon>
        <taxon>Hibiscus</taxon>
    </lineage>
</organism>
<name>A0ABR2U4M9_9ROSI</name>
<evidence type="ECO:0000256" key="1">
    <source>
        <dbReference type="SAM" id="MobiDB-lite"/>
    </source>
</evidence>
<accession>A0ABR2U4M9</accession>
<dbReference type="EMBL" id="JBBPBN010000002">
    <property type="protein sequence ID" value="KAK9044408.1"/>
    <property type="molecule type" value="Genomic_DNA"/>
</dbReference>
<proteinExistence type="predicted"/>
<keyword evidence="3" id="KW-1185">Reference proteome</keyword>
<dbReference type="Proteomes" id="UP001396334">
    <property type="component" value="Unassembled WGS sequence"/>
</dbReference>